<evidence type="ECO:0000256" key="1">
    <source>
        <dbReference type="SAM" id="MobiDB-lite"/>
    </source>
</evidence>
<proteinExistence type="predicted"/>
<name>A0A915CYI0_9BILA</name>
<reference evidence="3" key="1">
    <citation type="submission" date="2022-11" db="UniProtKB">
        <authorList>
            <consortium name="WormBaseParasite"/>
        </authorList>
    </citation>
    <scope>IDENTIFICATION</scope>
</reference>
<protein>
    <submittedName>
        <fullName evidence="3">Uncharacterized protein</fullName>
    </submittedName>
</protein>
<feature type="compositionally biased region" description="Polar residues" evidence="1">
    <location>
        <begin position="22"/>
        <end position="42"/>
    </location>
</feature>
<accession>A0A915CYI0</accession>
<evidence type="ECO:0000313" key="3">
    <source>
        <dbReference type="WBParaSite" id="jg14013"/>
    </source>
</evidence>
<evidence type="ECO:0000313" key="2">
    <source>
        <dbReference type="Proteomes" id="UP000887574"/>
    </source>
</evidence>
<dbReference type="AlphaFoldDB" id="A0A915CYI0"/>
<sequence>MGPPVSYSLQDPTPPPPYSLRASDSQVGSHSDQGFTCSSANNDCDEDRMDDMSPCNFRGMVDKPSDKDSACETLLGGESTSDSTPSTSILRFRDLTESVLFLEKSTTLEARGQNQWHRNLYLQILKVHLPLDTPEPSKVLRTLIAKHADLPVERIEISDAFPNIGWMKWPYSKSVLELFDTVKFRGKEHYMHS</sequence>
<keyword evidence="2" id="KW-1185">Reference proteome</keyword>
<dbReference type="WBParaSite" id="jg14013">
    <property type="protein sequence ID" value="jg14013"/>
    <property type="gene ID" value="jg14013"/>
</dbReference>
<organism evidence="2 3">
    <name type="scientific">Ditylenchus dipsaci</name>
    <dbReference type="NCBI Taxonomy" id="166011"/>
    <lineage>
        <taxon>Eukaryota</taxon>
        <taxon>Metazoa</taxon>
        <taxon>Ecdysozoa</taxon>
        <taxon>Nematoda</taxon>
        <taxon>Chromadorea</taxon>
        <taxon>Rhabditida</taxon>
        <taxon>Tylenchina</taxon>
        <taxon>Tylenchomorpha</taxon>
        <taxon>Sphaerularioidea</taxon>
        <taxon>Anguinidae</taxon>
        <taxon>Anguininae</taxon>
        <taxon>Ditylenchus</taxon>
    </lineage>
</organism>
<dbReference type="Proteomes" id="UP000887574">
    <property type="component" value="Unplaced"/>
</dbReference>
<feature type="region of interest" description="Disordered" evidence="1">
    <location>
        <begin position="1"/>
        <end position="47"/>
    </location>
</feature>